<evidence type="ECO:0008006" key="3">
    <source>
        <dbReference type="Google" id="ProtNLM"/>
    </source>
</evidence>
<reference evidence="1 2" key="1">
    <citation type="submission" date="2022-05" db="EMBL/GenBank/DDBJ databases">
        <title>Luteimonas sp. SX5, whole genome shotgun sequencing project.</title>
        <authorList>
            <person name="Zhao G."/>
            <person name="Shen L."/>
        </authorList>
    </citation>
    <scope>NUCLEOTIDE SEQUENCE [LARGE SCALE GENOMIC DNA]</scope>
    <source>
        <strain evidence="1 2">SX5</strain>
    </source>
</reference>
<evidence type="ECO:0000313" key="1">
    <source>
        <dbReference type="EMBL" id="MCL1634710.1"/>
    </source>
</evidence>
<dbReference type="Proteomes" id="UP001431217">
    <property type="component" value="Unassembled WGS sequence"/>
</dbReference>
<organism evidence="1 2">
    <name type="scientific">Luteimonas galliterrae</name>
    <dbReference type="NCBI Taxonomy" id="2940486"/>
    <lineage>
        <taxon>Bacteria</taxon>
        <taxon>Pseudomonadati</taxon>
        <taxon>Pseudomonadota</taxon>
        <taxon>Gammaproteobacteria</taxon>
        <taxon>Lysobacterales</taxon>
        <taxon>Lysobacteraceae</taxon>
        <taxon>Luteimonas</taxon>
    </lineage>
</organism>
<sequence>MLQIVIPRNPETMPTQERFLLLSGFRLRGRRHLRASLLRLENCQSLISLPSRQLVADEIVDDELITISQWIGIDPRYRSRRSLRAFDELWVGFSGDSPGSTPTLDRGVPFPRVFMAREGPAGIRLFAPNLARLRPEAGDVAIFHALCVHWAA</sequence>
<dbReference type="EMBL" id="JAMBEP010000001">
    <property type="protein sequence ID" value="MCL1634710.1"/>
    <property type="molecule type" value="Genomic_DNA"/>
</dbReference>
<evidence type="ECO:0000313" key="2">
    <source>
        <dbReference type="Proteomes" id="UP001431217"/>
    </source>
</evidence>
<name>A0ABT0MIM7_9GAMM</name>
<accession>A0ABT0MIM7</accession>
<comment type="caution">
    <text evidence="1">The sequence shown here is derived from an EMBL/GenBank/DDBJ whole genome shotgun (WGS) entry which is preliminary data.</text>
</comment>
<protein>
    <recommendedName>
        <fullName evidence="3">Phytanoyl-CoA dioxygenase</fullName>
    </recommendedName>
</protein>
<gene>
    <name evidence="1" type="ORF">M2650_08720</name>
</gene>
<keyword evidence="2" id="KW-1185">Reference proteome</keyword>
<proteinExistence type="predicted"/>
<dbReference type="RefSeq" id="WP_249473290.1">
    <property type="nucleotide sequence ID" value="NZ_JAMBEP010000001.1"/>
</dbReference>